<organism evidence="3 4">
    <name type="scientific">Polypterus senegalus</name>
    <name type="common">Senegal bichir</name>
    <dbReference type="NCBI Taxonomy" id="55291"/>
    <lineage>
        <taxon>Eukaryota</taxon>
        <taxon>Metazoa</taxon>
        <taxon>Chordata</taxon>
        <taxon>Craniata</taxon>
        <taxon>Vertebrata</taxon>
        <taxon>Euteleostomi</taxon>
        <taxon>Actinopterygii</taxon>
        <taxon>Polypteriformes</taxon>
        <taxon>Polypteridae</taxon>
        <taxon>Polypterus</taxon>
    </lineage>
</organism>
<evidence type="ECO:0000256" key="2">
    <source>
        <dbReference type="SAM" id="Phobius"/>
    </source>
</evidence>
<feature type="compositionally biased region" description="Basic residues" evidence="1">
    <location>
        <begin position="79"/>
        <end position="90"/>
    </location>
</feature>
<keyword evidence="2" id="KW-0812">Transmembrane</keyword>
<protein>
    <submittedName>
        <fullName evidence="3">TMM26 protein</fullName>
    </submittedName>
</protein>
<dbReference type="PANTHER" id="PTHR22168">
    <property type="entry name" value="TMEM26 PROTEIN"/>
    <property type="match status" value="1"/>
</dbReference>
<dbReference type="PANTHER" id="PTHR22168:SF7">
    <property type="entry name" value="TRANSMEMBRANE PROTEIN 26-LIKE"/>
    <property type="match status" value="1"/>
</dbReference>
<feature type="transmembrane region" description="Helical" evidence="2">
    <location>
        <begin position="354"/>
        <end position="375"/>
    </location>
</feature>
<evidence type="ECO:0000313" key="3">
    <source>
        <dbReference type="EMBL" id="KAG2459148.1"/>
    </source>
</evidence>
<sequence length="652" mass="73298">MVAPLWSGGHPEVGLTTYTGSITAPWDAPLWHPFQGCCALPAEQPVPGGQVPNGAGPTARRVFGPVKRQKGGPEALPGHPHRASPRSLYRHRSPPPLAAPTCLFGTSAAGSMPIRLSSPGPLSHVDWRALATDADPDCPCLQKQRFSLMVFLYLCTAIPCIWVLELHSLDSTVLTSISPETTPAALQKPDLIRISITAEEAMWTSGVEQTMMLMLVVGRWLMPRGDLSRAQLYELLLVESALGADILDILDTSKQSQVETNRAIRVMGLGVFSWSMIQFPLVLTKIEDSDSYKYSKVPLRDNGKLQVLPKVRTWFRSCISSQVCTLLISLCMQDGPSLVYRLYLLIEKNMKNQMMIFFICQHILLIILQINRIIVYPDCDDEELKDLIELGKERKVKLCTRNNCQTLMSRLVFIFHGLLTVWFLQSFSLQMWTTGLEQTMLFALVLGRWLMPRGSMTRDQLSAVLMVDVGLGADILELFDPFKEPGVKLKKVVVVMGLVVFSWAFLQFPLVLTQKEFSVSTSSKKTMECLQWCCTSETLSLLVTLCMLDGPFLLYRISMLVLAKMRSQMMLYFVCKNFLTVVFVIYRLIMMVREKRKRVDAFTTANIPIDSDQQSEEIWTADAEQSLELGLWLLSDGSQTCSTRDLLGKEYQ</sequence>
<proteinExistence type="predicted"/>
<keyword evidence="2" id="KW-0472">Membrane</keyword>
<evidence type="ECO:0000256" key="1">
    <source>
        <dbReference type="SAM" id="MobiDB-lite"/>
    </source>
</evidence>
<comment type="caution">
    <text evidence="3">The sequence shown here is derived from an EMBL/GenBank/DDBJ whole genome shotgun (WGS) entry which is preliminary data.</text>
</comment>
<feature type="transmembrane region" description="Helical" evidence="2">
    <location>
        <begin position="532"/>
        <end position="557"/>
    </location>
</feature>
<dbReference type="EMBL" id="JAATIS010005477">
    <property type="protein sequence ID" value="KAG2459148.1"/>
    <property type="molecule type" value="Genomic_DNA"/>
</dbReference>
<dbReference type="Proteomes" id="UP000886611">
    <property type="component" value="Unassembled WGS sequence"/>
</dbReference>
<feature type="transmembrane region" description="Helical" evidence="2">
    <location>
        <begin position="492"/>
        <end position="512"/>
    </location>
</feature>
<feature type="transmembrane region" description="Helical" evidence="2">
    <location>
        <begin position="569"/>
        <end position="589"/>
    </location>
</feature>
<feature type="region of interest" description="Disordered" evidence="1">
    <location>
        <begin position="52"/>
        <end position="90"/>
    </location>
</feature>
<keyword evidence="4" id="KW-1185">Reference proteome</keyword>
<evidence type="ECO:0000313" key="4">
    <source>
        <dbReference type="Proteomes" id="UP000886611"/>
    </source>
</evidence>
<name>A0A8X8BIQ7_POLSE</name>
<dbReference type="Pfam" id="PF09772">
    <property type="entry name" value="Tmem26"/>
    <property type="match status" value="2"/>
</dbReference>
<feature type="transmembrane region" description="Helical" evidence="2">
    <location>
        <begin position="407"/>
        <end position="424"/>
    </location>
</feature>
<dbReference type="InterPro" id="IPR019169">
    <property type="entry name" value="Transmembrane_26"/>
</dbReference>
<feature type="non-terminal residue" evidence="3">
    <location>
        <position position="1"/>
    </location>
</feature>
<feature type="non-terminal residue" evidence="3">
    <location>
        <position position="652"/>
    </location>
</feature>
<dbReference type="AlphaFoldDB" id="A0A8X8BIQ7"/>
<keyword evidence="2" id="KW-1133">Transmembrane helix</keyword>
<gene>
    <name evidence="3" type="primary">Tmem26_1</name>
    <name evidence="3" type="ORF">GTO96_0018958</name>
</gene>
<accession>A0A8X8BIQ7</accession>
<reference evidence="3 4" key="1">
    <citation type="journal article" date="2021" name="Cell">
        <title>Tracing the genetic footprints of vertebrate landing in non-teleost ray-finned fishes.</title>
        <authorList>
            <person name="Bi X."/>
            <person name="Wang K."/>
            <person name="Yang L."/>
            <person name="Pan H."/>
            <person name="Jiang H."/>
            <person name="Wei Q."/>
            <person name="Fang M."/>
            <person name="Yu H."/>
            <person name="Zhu C."/>
            <person name="Cai Y."/>
            <person name="He Y."/>
            <person name="Gan X."/>
            <person name="Zeng H."/>
            <person name="Yu D."/>
            <person name="Zhu Y."/>
            <person name="Jiang H."/>
            <person name="Qiu Q."/>
            <person name="Yang H."/>
            <person name="Zhang Y.E."/>
            <person name="Wang W."/>
            <person name="Zhu M."/>
            <person name="He S."/>
            <person name="Zhang G."/>
        </authorList>
    </citation>
    <scope>NUCLEOTIDE SEQUENCE [LARGE SCALE GENOMIC DNA]</scope>
    <source>
        <strain evidence="3">Bchr_013</strain>
    </source>
</reference>